<organism evidence="2 3">
    <name type="scientific">Aggregatimonas sangjinii</name>
    <dbReference type="NCBI Taxonomy" id="2583587"/>
    <lineage>
        <taxon>Bacteria</taxon>
        <taxon>Pseudomonadati</taxon>
        <taxon>Bacteroidota</taxon>
        <taxon>Flavobacteriia</taxon>
        <taxon>Flavobacteriales</taxon>
        <taxon>Flavobacteriaceae</taxon>
        <taxon>Aggregatimonas</taxon>
    </lineage>
</organism>
<dbReference type="EMBL" id="CP040710">
    <property type="protein sequence ID" value="QCX01004.1"/>
    <property type="molecule type" value="Genomic_DNA"/>
</dbReference>
<evidence type="ECO:0000313" key="3">
    <source>
        <dbReference type="Proteomes" id="UP000310017"/>
    </source>
</evidence>
<protein>
    <recommendedName>
        <fullName evidence="4">Membrane metalloprotease</fullName>
    </recommendedName>
</protein>
<dbReference type="RefSeq" id="WP_138853347.1">
    <property type="nucleotide sequence ID" value="NZ_CP040710.1"/>
</dbReference>
<evidence type="ECO:0008006" key="4">
    <source>
        <dbReference type="Google" id="ProtNLM"/>
    </source>
</evidence>
<dbReference type="PROSITE" id="PS51257">
    <property type="entry name" value="PROKAR_LIPOPROTEIN"/>
    <property type="match status" value="1"/>
</dbReference>
<dbReference type="KEGG" id="asag:FGM00_13105"/>
<accession>A0A5B7SWD1</accession>
<name>A0A5B7SWD1_9FLAO</name>
<dbReference type="AlphaFoldDB" id="A0A5B7SWD1"/>
<dbReference type="OrthoDB" id="1121673at2"/>
<reference evidence="2 3" key="1">
    <citation type="submission" date="2019-05" db="EMBL/GenBank/DDBJ databases">
        <title>Genome sequencing of F202Z8.</title>
        <authorList>
            <person name="Kwon Y.M."/>
        </authorList>
    </citation>
    <scope>NUCLEOTIDE SEQUENCE [LARGE SCALE GENOMIC DNA]</scope>
    <source>
        <strain evidence="2 3">F202Z8</strain>
    </source>
</reference>
<dbReference type="Proteomes" id="UP000310017">
    <property type="component" value="Chromosome"/>
</dbReference>
<evidence type="ECO:0000256" key="1">
    <source>
        <dbReference type="SAM" id="SignalP"/>
    </source>
</evidence>
<keyword evidence="1" id="KW-0732">Signal</keyword>
<evidence type="ECO:0000313" key="2">
    <source>
        <dbReference type="EMBL" id="QCX01004.1"/>
    </source>
</evidence>
<feature type="chain" id="PRO_5022823645" description="Membrane metalloprotease" evidence="1">
    <location>
        <begin position="22"/>
        <end position="290"/>
    </location>
</feature>
<sequence>MKNIGFFLLTLLLLAATSCKKSDDSPTEQPRNVDKSANLQATGSSANDILSNNEFENLLIEIAYVEGFRPTTSAMTDFVDYLKRHTFKENIEVIYRPLPSSEKESLELQDIADLEAENRTAYNDDDTLAIYIYFADAPSDEDDEEDDLVTLGAVYRNTSMVIYESTVRRLASFSNLISTADVELSTLNHEFGHLFGLVNIGSAPVNDHEDSEALNHCNVEGCLMRAELQFTRSSGKNDLSSVAKDGLKSNCNLNGKSVLLMLENNAAKGNVDIPPLDAECILDLRANGGR</sequence>
<gene>
    <name evidence="2" type="ORF">FGM00_13105</name>
</gene>
<proteinExistence type="predicted"/>
<feature type="signal peptide" evidence="1">
    <location>
        <begin position="1"/>
        <end position="21"/>
    </location>
</feature>
<keyword evidence="3" id="KW-1185">Reference proteome</keyword>